<organism evidence="2 3">
    <name type="scientific">Eggerthia catenaformis OT 569 = DSM 20559</name>
    <dbReference type="NCBI Taxonomy" id="999415"/>
    <lineage>
        <taxon>Bacteria</taxon>
        <taxon>Bacillati</taxon>
        <taxon>Bacillota</taxon>
        <taxon>Erysipelotrichia</taxon>
        <taxon>Erysipelotrichales</taxon>
        <taxon>Coprobacillaceae</taxon>
        <taxon>Eggerthia</taxon>
    </lineage>
</organism>
<comment type="caution">
    <text evidence="2">The sequence shown here is derived from an EMBL/GenBank/DDBJ whole genome shotgun (WGS) entry which is preliminary data.</text>
</comment>
<evidence type="ECO:0000313" key="3">
    <source>
        <dbReference type="Proteomes" id="UP000011758"/>
    </source>
</evidence>
<sequence length="201" mass="22623">MIMKKNENILQTRDYISIGVFSLIYFIVAFVIGGISQMTPVTFPFMPMIVALFAGSIFMLYIAKIPKQGSLSILGILAGILLFITGMFWMMSVFFIIFGFIADFICSTGKFRSFKRNLFAYCIFALSPMGAYIPMVIMPAQFDEFMHRKGDVSSFSGIINTIRDNWWIIPLLILGTIICAMIGGFIGKKLLKKHFKKAGII</sequence>
<dbReference type="eggNOG" id="ENOG50321KG">
    <property type="taxonomic scope" value="Bacteria"/>
</dbReference>
<accession>M2PKC4</accession>
<name>M2PKC4_9FIRM</name>
<evidence type="ECO:0000313" key="2">
    <source>
        <dbReference type="EMBL" id="EMD16009.1"/>
    </source>
</evidence>
<dbReference type="EMBL" id="AGEJ01000025">
    <property type="protein sequence ID" value="EMD16009.1"/>
    <property type="molecule type" value="Genomic_DNA"/>
</dbReference>
<dbReference type="NCBIfam" id="TIGR02185">
    <property type="entry name" value="Trep_Strep"/>
    <property type="match status" value="1"/>
</dbReference>
<dbReference type="Proteomes" id="UP000011758">
    <property type="component" value="Unassembled WGS sequence"/>
</dbReference>
<dbReference type="BioCyc" id="ECAT999415-HMP:GTTI-1742-MONOMER"/>
<feature type="transmembrane region" description="Helical" evidence="1">
    <location>
        <begin position="166"/>
        <end position="187"/>
    </location>
</feature>
<evidence type="ECO:0008006" key="4">
    <source>
        <dbReference type="Google" id="ProtNLM"/>
    </source>
</evidence>
<feature type="transmembrane region" description="Helical" evidence="1">
    <location>
        <begin position="73"/>
        <end position="106"/>
    </location>
</feature>
<keyword evidence="1" id="KW-0812">Transmembrane</keyword>
<dbReference type="STRING" id="999415.HMPREF9943_01681"/>
<dbReference type="AlphaFoldDB" id="M2PKC4"/>
<dbReference type="PATRIC" id="fig|999415.3.peg.1708"/>
<feature type="transmembrane region" description="Helical" evidence="1">
    <location>
        <begin position="42"/>
        <end position="61"/>
    </location>
</feature>
<dbReference type="InterPro" id="IPR011733">
    <property type="entry name" value="CHP02185_IM"/>
</dbReference>
<reference evidence="2 3" key="1">
    <citation type="submission" date="2013-02" db="EMBL/GenBank/DDBJ databases">
        <title>The Genome Sequence of Lactobacillus catenaformis F0143.</title>
        <authorList>
            <consortium name="The Broad Institute Genome Sequencing Platform"/>
            <person name="Earl A."/>
            <person name="Ward D."/>
            <person name="Feldgarden M."/>
            <person name="Gevers D."/>
            <person name="Izard J."/>
            <person name="Blanton J.M."/>
            <person name="Mathney J."/>
            <person name="Dewhirst F.E."/>
            <person name="Young S.K."/>
            <person name="Zeng Q."/>
            <person name="Gargeya S."/>
            <person name="Fitzgerald M."/>
            <person name="Haas B."/>
            <person name="Abouelleil A."/>
            <person name="Alvarado L."/>
            <person name="Arachchi H.M."/>
            <person name="Berlin A."/>
            <person name="Chapman S.B."/>
            <person name="Gearin G."/>
            <person name="Goldberg J."/>
            <person name="Griggs A."/>
            <person name="Gujja S."/>
            <person name="Hansen M."/>
            <person name="Heiman D."/>
            <person name="Howarth C."/>
            <person name="Larimer J."/>
            <person name="Lui A."/>
            <person name="MacDonald P.J.P."/>
            <person name="McCowen C."/>
            <person name="Montmayeur A."/>
            <person name="Murphy C."/>
            <person name="Neiman D."/>
            <person name="Pearson M."/>
            <person name="Priest M."/>
            <person name="Roberts A."/>
            <person name="Saif S."/>
            <person name="Shea T."/>
            <person name="Sisk P."/>
            <person name="Stolte C."/>
            <person name="Sykes S."/>
            <person name="Wortman J."/>
            <person name="Nusbaum C."/>
            <person name="Birren B."/>
        </authorList>
    </citation>
    <scope>NUCLEOTIDE SEQUENCE [LARGE SCALE GENOMIC DNA]</scope>
    <source>
        <strain evidence="2 3">OT 569</strain>
    </source>
</reference>
<feature type="transmembrane region" description="Helical" evidence="1">
    <location>
        <begin position="15"/>
        <end position="35"/>
    </location>
</feature>
<protein>
    <recommendedName>
        <fullName evidence="4">TIGR02185 family protein</fullName>
    </recommendedName>
</protein>
<keyword evidence="1" id="KW-0472">Membrane</keyword>
<feature type="transmembrane region" description="Helical" evidence="1">
    <location>
        <begin position="118"/>
        <end position="137"/>
    </location>
</feature>
<dbReference type="RefSeq" id="WP_004804023.1">
    <property type="nucleotide sequence ID" value="NZ_AUGJ01000018.1"/>
</dbReference>
<keyword evidence="3" id="KW-1185">Reference proteome</keyword>
<proteinExistence type="predicted"/>
<evidence type="ECO:0000256" key="1">
    <source>
        <dbReference type="SAM" id="Phobius"/>
    </source>
</evidence>
<dbReference type="Pfam" id="PF09605">
    <property type="entry name" value="Trep_Strep"/>
    <property type="match status" value="1"/>
</dbReference>
<gene>
    <name evidence="2" type="ORF">HMPREF9943_01681</name>
</gene>
<keyword evidence="1" id="KW-1133">Transmembrane helix</keyword>